<evidence type="ECO:0000256" key="3">
    <source>
        <dbReference type="ARBA" id="ARBA00022723"/>
    </source>
</evidence>
<dbReference type="SUPFAM" id="SSF53448">
    <property type="entry name" value="Nucleotide-diphospho-sugar transferases"/>
    <property type="match status" value="1"/>
</dbReference>
<reference evidence="4" key="2">
    <citation type="journal article" date="2021" name="PeerJ">
        <title>Extensive microbial diversity within the chicken gut microbiome revealed by metagenomics and culture.</title>
        <authorList>
            <person name="Gilroy R."/>
            <person name="Ravi A."/>
            <person name="Getino M."/>
            <person name="Pursley I."/>
            <person name="Horton D.L."/>
            <person name="Alikhan N.F."/>
            <person name="Baker D."/>
            <person name="Gharbi K."/>
            <person name="Hall N."/>
            <person name="Watson M."/>
            <person name="Adriaenssens E.M."/>
            <person name="Foster-Nyarko E."/>
            <person name="Jarju S."/>
            <person name="Secka A."/>
            <person name="Antonio M."/>
            <person name="Oren A."/>
            <person name="Chaudhuri R.R."/>
            <person name="La Ragione R."/>
            <person name="Hildebrand F."/>
            <person name="Pallen M.J."/>
        </authorList>
    </citation>
    <scope>NUCLEOTIDE SEQUENCE</scope>
    <source>
        <strain evidence="4">CHK154-7741</strain>
    </source>
</reference>
<dbReference type="GO" id="GO:0016757">
    <property type="term" value="F:glycosyltransferase activity"/>
    <property type="evidence" value="ECO:0007669"/>
    <property type="project" value="UniProtKB-KW"/>
</dbReference>
<comment type="caution">
    <text evidence="4">The sequence shown here is derived from an EMBL/GenBank/DDBJ whole genome shotgun (WGS) entry which is preliminary data.</text>
</comment>
<keyword evidence="2" id="KW-0808">Transferase</keyword>
<dbReference type="Proteomes" id="UP000886748">
    <property type="component" value="Unassembled WGS sequence"/>
</dbReference>
<name>A0A9D1SS22_9CLOT</name>
<reference evidence="4" key="1">
    <citation type="submission" date="2020-10" db="EMBL/GenBank/DDBJ databases">
        <authorList>
            <person name="Gilroy R."/>
        </authorList>
    </citation>
    <scope>NUCLEOTIDE SEQUENCE</scope>
    <source>
        <strain evidence="4">CHK154-7741</strain>
    </source>
</reference>
<dbReference type="InterPro" id="IPR002495">
    <property type="entry name" value="Glyco_trans_8"/>
</dbReference>
<proteinExistence type="predicted"/>
<evidence type="ECO:0000256" key="1">
    <source>
        <dbReference type="ARBA" id="ARBA00022676"/>
    </source>
</evidence>
<dbReference type="PANTHER" id="PTHR13778:SF47">
    <property type="entry name" value="LIPOPOLYSACCHARIDE 1,3-GALACTOSYLTRANSFERASE"/>
    <property type="match status" value="1"/>
</dbReference>
<evidence type="ECO:0000313" key="4">
    <source>
        <dbReference type="EMBL" id="HIU93280.1"/>
    </source>
</evidence>
<organism evidence="4 5">
    <name type="scientific">Candidatus Limenecus avicola</name>
    <dbReference type="NCBI Taxonomy" id="2840847"/>
    <lineage>
        <taxon>Bacteria</taxon>
        <taxon>Bacillati</taxon>
        <taxon>Bacillota</taxon>
        <taxon>Clostridia</taxon>
        <taxon>Eubacteriales</taxon>
        <taxon>Clostridiaceae</taxon>
        <taxon>Clostridiaceae incertae sedis</taxon>
        <taxon>Candidatus Limenecus</taxon>
    </lineage>
</organism>
<dbReference type="PANTHER" id="PTHR13778">
    <property type="entry name" value="GLYCOSYLTRANSFERASE 8 DOMAIN-CONTAINING PROTEIN"/>
    <property type="match status" value="1"/>
</dbReference>
<dbReference type="Pfam" id="PF01501">
    <property type="entry name" value="Glyco_transf_8"/>
    <property type="match status" value="1"/>
</dbReference>
<sequence>MTKNIIPICTITDENLTFTVPALFISIMETAKQSTFCKFYCFITKNVSQKDREKIIAVQEMYKNCTVELIDMGEKYLDSINRHATVTNACLYKFAIAPVLTQYDKILYLDTDIIVNEDLYEIYSTDLKDNYLAGVFNIYYYFYKKYLARLLNIPDLNSYINAGVMLMNTKLIRQNNLTKILEENIGKFQGSVDQHIFNKVCYGKILNIAPKYNVTLKYIEMYQQPEAKIFYTQKEIDETINAPAIIHYTGIRKPWNYEDLPLAGRWYSYYLKSPYKDIPLKREKFSKLIAPNHKNLFSQMVGYFSHFQSQIYKILNTKFNVSDNYRDYKQLFKYIKKQNSFPILIMLENLDDLVENRIVLKLIEKINSKFVVLSKKNGVLFDEFNTAKVKLFVFDYINKNILKTLKFYKIVILNNIESYATAGLLNENRYNFMWLLHDKNTIEDIVSQNESIQKIFNSTKNIIYSTEIDKIISVVGDKK</sequence>
<evidence type="ECO:0000313" key="5">
    <source>
        <dbReference type="Proteomes" id="UP000886748"/>
    </source>
</evidence>
<accession>A0A9D1SS22</accession>
<dbReference type="InterPro" id="IPR050748">
    <property type="entry name" value="Glycosyltrans_8_dom-fam"/>
</dbReference>
<evidence type="ECO:0000256" key="2">
    <source>
        <dbReference type="ARBA" id="ARBA00022679"/>
    </source>
</evidence>
<gene>
    <name evidence="4" type="ORF">IAD26_09140</name>
</gene>
<keyword evidence="1" id="KW-0328">Glycosyltransferase</keyword>
<dbReference type="GO" id="GO:0046872">
    <property type="term" value="F:metal ion binding"/>
    <property type="evidence" value="ECO:0007669"/>
    <property type="project" value="UniProtKB-KW"/>
</dbReference>
<protein>
    <submittedName>
        <fullName evidence="4">Glycosyltransferase family 8 protein</fullName>
    </submittedName>
</protein>
<dbReference type="InterPro" id="IPR029044">
    <property type="entry name" value="Nucleotide-diphossugar_trans"/>
</dbReference>
<dbReference type="CDD" id="cd04194">
    <property type="entry name" value="GT8_A4GalT_like"/>
    <property type="match status" value="1"/>
</dbReference>
<dbReference type="EMBL" id="DVOD01000066">
    <property type="protein sequence ID" value="HIU93280.1"/>
    <property type="molecule type" value="Genomic_DNA"/>
</dbReference>
<dbReference type="AlphaFoldDB" id="A0A9D1SS22"/>
<keyword evidence="3" id="KW-0479">Metal-binding</keyword>
<dbReference type="Gene3D" id="3.90.550.10">
    <property type="entry name" value="Spore Coat Polysaccharide Biosynthesis Protein SpsA, Chain A"/>
    <property type="match status" value="1"/>
</dbReference>